<dbReference type="EMBL" id="JAGPXD010000002">
    <property type="protein sequence ID" value="KAH7369084.1"/>
    <property type="molecule type" value="Genomic_DNA"/>
</dbReference>
<gene>
    <name evidence="4" type="ORF">B0T11DRAFT_327208</name>
</gene>
<feature type="domain" description="Methyltransferase type 11" evidence="3">
    <location>
        <begin position="751"/>
        <end position="819"/>
    </location>
</feature>
<feature type="region of interest" description="Disordered" evidence="2">
    <location>
        <begin position="97"/>
        <end position="124"/>
    </location>
</feature>
<name>A0A8K0TSZ6_9PEZI</name>
<dbReference type="GO" id="GO:0008757">
    <property type="term" value="F:S-adenosylmethionine-dependent methyltransferase activity"/>
    <property type="evidence" value="ECO:0007669"/>
    <property type="project" value="InterPro"/>
</dbReference>
<evidence type="ECO:0000313" key="4">
    <source>
        <dbReference type="EMBL" id="KAH7369084.1"/>
    </source>
</evidence>
<proteinExistence type="inferred from homology"/>
<comment type="caution">
    <text evidence="4">The sequence shown here is derived from an EMBL/GenBank/DDBJ whole genome shotgun (WGS) entry which is preliminary data.</text>
</comment>
<dbReference type="PANTHER" id="PTHR43591">
    <property type="entry name" value="METHYLTRANSFERASE"/>
    <property type="match status" value="1"/>
</dbReference>
<dbReference type="InterPro" id="IPR013216">
    <property type="entry name" value="Methyltransf_11"/>
</dbReference>
<feature type="region of interest" description="Disordered" evidence="2">
    <location>
        <begin position="139"/>
        <end position="167"/>
    </location>
</feature>
<dbReference type="GO" id="GO:0032259">
    <property type="term" value="P:methylation"/>
    <property type="evidence" value="ECO:0007669"/>
    <property type="project" value="UniProtKB-KW"/>
</dbReference>
<evidence type="ECO:0000256" key="2">
    <source>
        <dbReference type="SAM" id="MobiDB-lite"/>
    </source>
</evidence>
<dbReference type="Proteomes" id="UP000813385">
    <property type="component" value="Unassembled WGS sequence"/>
</dbReference>
<dbReference type="Pfam" id="PF08241">
    <property type="entry name" value="Methyltransf_11"/>
    <property type="match status" value="1"/>
</dbReference>
<keyword evidence="4" id="KW-0489">Methyltransferase</keyword>
<accession>A0A8K0TSZ6</accession>
<keyword evidence="5" id="KW-1185">Reference proteome</keyword>
<dbReference type="PANTHER" id="PTHR43591:SF92">
    <property type="entry name" value="METHYLTRANSFERASE TYPE 11 DOMAIN-CONTAINING PROTEIN"/>
    <property type="match status" value="1"/>
</dbReference>
<dbReference type="SUPFAM" id="SSF53335">
    <property type="entry name" value="S-adenosyl-L-methionine-dependent methyltransferases"/>
    <property type="match status" value="1"/>
</dbReference>
<evidence type="ECO:0000256" key="1">
    <source>
        <dbReference type="ARBA" id="ARBA00038158"/>
    </source>
</evidence>
<dbReference type="Gene3D" id="3.40.50.150">
    <property type="entry name" value="Vaccinia Virus protein VP39"/>
    <property type="match status" value="1"/>
</dbReference>
<organism evidence="4 5">
    <name type="scientific">Plectosphaerella cucumerina</name>
    <dbReference type="NCBI Taxonomy" id="40658"/>
    <lineage>
        <taxon>Eukaryota</taxon>
        <taxon>Fungi</taxon>
        <taxon>Dikarya</taxon>
        <taxon>Ascomycota</taxon>
        <taxon>Pezizomycotina</taxon>
        <taxon>Sordariomycetes</taxon>
        <taxon>Hypocreomycetidae</taxon>
        <taxon>Glomerellales</taxon>
        <taxon>Plectosphaerellaceae</taxon>
        <taxon>Plectosphaerella</taxon>
    </lineage>
</organism>
<protein>
    <submittedName>
        <fullName evidence="4">Methyltransferase domain-containing protein</fullName>
    </submittedName>
</protein>
<keyword evidence="4" id="KW-0808">Transferase</keyword>
<dbReference type="CDD" id="cd02440">
    <property type="entry name" value="AdoMet_MTases"/>
    <property type="match status" value="1"/>
</dbReference>
<comment type="similarity">
    <text evidence="1">Belongs to the methyltransferase superfamily. LaeA methyltransferase family.</text>
</comment>
<feature type="region of interest" description="Disordered" evidence="2">
    <location>
        <begin position="475"/>
        <end position="495"/>
    </location>
</feature>
<feature type="region of interest" description="Disordered" evidence="2">
    <location>
        <begin position="34"/>
        <end position="67"/>
    </location>
</feature>
<feature type="compositionally biased region" description="Basic and acidic residues" evidence="2">
    <location>
        <begin position="38"/>
        <end position="48"/>
    </location>
</feature>
<sequence length="1018" mass="112801">MADLVILPTTTYQTPSPPQVRRTGRLLNTIIEEEEHDDGSRFSRERRGQWQKQMQRPLQLARNDDYGRPSAQVQVDAWLSPMSDHFPTPRGFHFLSAPILPSSPSADSTEESTSPTNSSTRWNRASVMTDVTEFDDIYDVSDNDEPLNRVPSRKLSGSRKSRSDSVTTLASKKALTLVIPPSRNISTEDWSAASIKNKLLSPVPPTPPTRVDMSPEVFSFMQARQRQEIPTISAPPSLDGSMDGSLTSEQLAQMSAPPTPVIGNDEDEKTDDWSGVQLQPGALETLQALSGDGNLFSEQHEQPEQVMEIPSEQPMPEMRQSGLRIFTQHHLRPAPAATMSPTTQAHRRSLADLTRLDIPSPGGFFSGLSPRTRSTWHLPSRTPDDMVPPTSTIAEQFYRCPWNTDGSASPVPPVPSVPAVLPVPRIDTAKAQALVAENFYRTSTASCSEPIEQVIEVKVEEDDEDDMPTARPVVAAPLSPTPIAPVEPTSPNVQDSQEAATEIVAVYDPKYAKKQQEVALANLDRTEMWLMAQRIYLKPALETLSQAQNKKTVRFSMVMAVSNIPRSLPSKLRKHESAYYRAFQDYFVRTCRVDAFVHRLPRFEALQAQRVSLRQYHRNQLLGKYQLSVVPQSAKKRLSANVARGDDVVLDDPEKFRREQEHEAMRQMGMATWHVAAVKMLNGGRLISAPVAKRLNCITRMSPGKDGVARDRARILDLGGQATCDWAWHCALQYPNTKIYTVTTKAIRQLSNSNIRGPPNHRQVAVERLTRLPFEDNQFDLVSARELHSILKYVGENGEDEWENCLRECLRVLKPGGYLEFSLLDSDIMNAGPLGLAKSVEFGFALKTLGYDPSPTKLWLGRLARAGFDDVRRAWVCLPMGERRQPNHIGVAPGDRKLLPALPALRSGPNGEAPRTLTMEAMVTGSTDGVASLTGIVGGWSWERWLLRCEMEKVAGELRLADTVTAGTAVAEAGKCLEGVAAIVEEGRTCGAGWRMLNGYARKPLPGTGMIPVKVAMR</sequence>
<dbReference type="AlphaFoldDB" id="A0A8K0TSZ6"/>
<dbReference type="InterPro" id="IPR029063">
    <property type="entry name" value="SAM-dependent_MTases_sf"/>
</dbReference>
<feature type="compositionally biased region" description="Low complexity" evidence="2">
    <location>
        <begin position="97"/>
        <end position="120"/>
    </location>
</feature>
<evidence type="ECO:0000313" key="5">
    <source>
        <dbReference type="Proteomes" id="UP000813385"/>
    </source>
</evidence>
<evidence type="ECO:0000259" key="3">
    <source>
        <dbReference type="Pfam" id="PF08241"/>
    </source>
</evidence>
<reference evidence="4" key="1">
    <citation type="journal article" date="2021" name="Nat. Commun.">
        <title>Genetic determinants of endophytism in the Arabidopsis root mycobiome.</title>
        <authorList>
            <person name="Mesny F."/>
            <person name="Miyauchi S."/>
            <person name="Thiergart T."/>
            <person name="Pickel B."/>
            <person name="Atanasova L."/>
            <person name="Karlsson M."/>
            <person name="Huettel B."/>
            <person name="Barry K.W."/>
            <person name="Haridas S."/>
            <person name="Chen C."/>
            <person name="Bauer D."/>
            <person name="Andreopoulos W."/>
            <person name="Pangilinan J."/>
            <person name="LaButti K."/>
            <person name="Riley R."/>
            <person name="Lipzen A."/>
            <person name="Clum A."/>
            <person name="Drula E."/>
            <person name="Henrissat B."/>
            <person name="Kohler A."/>
            <person name="Grigoriev I.V."/>
            <person name="Martin F.M."/>
            <person name="Hacquard S."/>
        </authorList>
    </citation>
    <scope>NUCLEOTIDE SEQUENCE</scope>
    <source>
        <strain evidence="4">MPI-CAGE-AT-0016</strain>
    </source>
</reference>
<dbReference type="OrthoDB" id="10256176at2759"/>